<accession>A0ABQ3J6Q2</accession>
<dbReference type="EMBL" id="BNCH01000004">
    <property type="protein sequence ID" value="GHF00498.1"/>
    <property type="molecule type" value="Genomic_DNA"/>
</dbReference>
<dbReference type="Gene3D" id="3.30.160.70">
    <property type="entry name" value="Methylated DNA-protein cysteine methyltransferase domain"/>
    <property type="match status" value="1"/>
</dbReference>
<dbReference type="Pfam" id="PF01035">
    <property type="entry name" value="DNA_binding_1"/>
    <property type="match status" value="1"/>
</dbReference>
<keyword evidence="5 8" id="KW-0227">DNA damage</keyword>
<evidence type="ECO:0000256" key="8">
    <source>
        <dbReference type="HAMAP-Rule" id="MF_00772"/>
    </source>
</evidence>
<comment type="caution">
    <text evidence="11">The sequence shown here is derived from an EMBL/GenBank/DDBJ whole genome shotgun (WGS) entry which is preliminary data.</text>
</comment>
<comment type="catalytic activity">
    <reaction evidence="1 8">
        <text>a 4-O-methyl-thymidine in DNA + L-cysteinyl-[protein] = a thymidine in DNA + S-methyl-L-cysteinyl-[protein]</text>
        <dbReference type="Rhea" id="RHEA:53428"/>
        <dbReference type="Rhea" id="RHEA-COMP:10131"/>
        <dbReference type="Rhea" id="RHEA-COMP:10132"/>
        <dbReference type="Rhea" id="RHEA-COMP:13555"/>
        <dbReference type="Rhea" id="RHEA-COMP:13556"/>
        <dbReference type="ChEBI" id="CHEBI:29950"/>
        <dbReference type="ChEBI" id="CHEBI:82612"/>
        <dbReference type="ChEBI" id="CHEBI:137386"/>
        <dbReference type="ChEBI" id="CHEBI:137387"/>
        <dbReference type="EC" id="2.1.1.63"/>
    </reaction>
</comment>
<comment type="subcellular location">
    <subcellularLocation>
        <location evidence="8">Cytoplasm</location>
    </subcellularLocation>
</comment>
<dbReference type="InterPro" id="IPR023546">
    <property type="entry name" value="MGMT"/>
</dbReference>
<dbReference type="PANTHER" id="PTHR10815:SF5">
    <property type="entry name" value="METHYLATED-DNA--PROTEIN-CYSTEINE METHYLTRANSFERASE"/>
    <property type="match status" value="1"/>
</dbReference>
<comment type="similarity">
    <text evidence="8">Belongs to the MGMT family.</text>
</comment>
<keyword evidence="12" id="KW-1185">Reference proteome</keyword>
<dbReference type="SUPFAM" id="SSF53155">
    <property type="entry name" value="Methylated DNA-protein cysteine methyltransferase domain"/>
    <property type="match status" value="1"/>
</dbReference>
<comment type="function">
    <text evidence="8">Involved in the cellular defense against the biological effects of O6-methylguanine (O6-MeG) and O4-methylthymine (O4-MeT) in DNA. Repairs the methylated nucleobase in DNA by stoichiometrically transferring the methyl group to a cysteine residue in the enzyme. This is a suicide reaction: the enzyme is irreversibly inactivated.</text>
</comment>
<reference evidence="12" key="1">
    <citation type="journal article" date="2019" name="Int. J. Syst. Evol. Microbiol.">
        <title>The Global Catalogue of Microorganisms (GCM) 10K type strain sequencing project: providing services to taxonomists for standard genome sequencing and annotation.</title>
        <authorList>
            <consortium name="The Broad Institute Genomics Platform"/>
            <consortium name="The Broad Institute Genome Sequencing Center for Infectious Disease"/>
            <person name="Wu L."/>
            <person name="Ma J."/>
        </authorList>
    </citation>
    <scope>NUCLEOTIDE SEQUENCE [LARGE SCALE GENOMIC DNA]</scope>
    <source>
        <strain evidence="12">KCTC 42443</strain>
    </source>
</reference>
<feature type="active site" description="Nucleophile; methyl group acceptor" evidence="8">
    <location>
        <position position="116"/>
    </location>
</feature>
<comment type="catalytic activity">
    <reaction evidence="7 8">
        <text>a 6-O-methyl-2'-deoxyguanosine in DNA + L-cysteinyl-[protein] = S-methyl-L-cysteinyl-[protein] + a 2'-deoxyguanosine in DNA</text>
        <dbReference type="Rhea" id="RHEA:24000"/>
        <dbReference type="Rhea" id="RHEA-COMP:10131"/>
        <dbReference type="Rhea" id="RHEA-COMP:10132"/>
        <dbReference type="Rhea" id="RHEA-COMP:11367"/>
        <dbReference type="Rhea" id="RHEA-COMP:11368"/>
        <dbReference type="ChEBI" id="CHEBI:29950"/>
        <dbReference type="ChEBI" id="CHEBI:82612"/>
        <dbReference type="ChEBI" id="CHEBI:85445"/>
        <dbReference type="ChEBI" id="CHEBI:85448"/>
        <dbReference type="EC" id="2.1.1.63"/>
    </reaction>
</comment>
<evidence type="ECO:0000256" key="4">
    <source>
        <dbReference type="ARBA" id="ARBA00022679"/>
    </source>
</evidence>
<keyword evidence="3 8" id="KW-0489">Methyltransferase</keyword>
<keyword evidence="6 8" id="KW-0234">DNA repair</keyword>
<sequence>MNIAVVDSPVGRLSVVEEGGAITRLVWGADPVGEETPLLAEAIAQLRAYFNTRLTQFDLPICVEGSDFQRAVCDAISAIPYGETMTYGEIAEVTGHSAQAIGRACGANPIPIIVPCHRVMGAGGKLVGFSGAGGVETKVRLLRLEGAAGLLI</sequence>
<organism evidence="11 12">
    <name type="scientific">Aliiroseovarius zhejiangensis</name>
    <dbReference type="NCBI Taxonomy" id="1632025"/>
    <lineage>
        <taxon>Bacteria</taxon>
        <taxon>Pseudomonadati</taxon>
        <taxon>Pseudomonadota</taxon>
        <taxon>Alphaproteobacteria</taxon>
        <taxon>Rhodobacterales</taxon>
        <taxon>Paracoccaceae</taxon>
        <taxon>Aliiroseovarius</taxon>
    </lineage>
</organism>
<evidence type="ECO:0000313" key="11">
    <source>
        <dbReference type="EMBL" id="GHF00498.1"/>
    </source>
</evidence>
<evidence type="ECO:0000256" key="7">
    <source>
        <dbReference type="ARBA" id="ARBA00049348"/>
    </source>
</evidence>
<dbReference type="Proteomes" id="UP000609802">
    <property type="component" value="Unassembled WGS sequence"/>
</dbReference>
<dbReference type="Gene3D" id="1.10.10.10">
    <property type="entry name" value="Winged helix-like DNA-binding domain superfamily/Winged helix DNA-binding domain"/>
    <property type="match status" value="1"/>
</dbReference>
<evidence type="ECO:0000256" key="2">
    <source>
        <dbReference type="ARBA" id="ARBA00022490"/>
    </source>
</evidence>
<proteinExistence type="inferred from homology"/>
<dbReference type="RefSeq" id="WP_191286552.1">
    <property type="nucleotide sequence ID" value="NZ_BNCH01000004.1"/>
</dbReference>
<dbReference type="InterPro" id="IPR014048">
    <property type="entry name" value="MethylDNA_cys_MeTrfase_DNA-bd"/>
</dbReference>
<evidence type="ECO:0000259" key="10">
    <source>
        <dbReference type="Pfam" id="PF02870"/>
    </source>
</evidence>
<evidence type="ECO:0000313" key="12">
    <source>
        <dbReference type="Proteomes" id="UP000609802"/>
    </source>
</evidence>
<dbReference type="InterPro" id="IPR036388">
    <property type="entry name" value="WH-like_DNA-bd_sf"/>
</dbReference>
<dbReference type="CDD" id="cd06445">
    <property type="entry name" value="ATase"/>
    <property type="match status" value="1"/>
</dbReference>
<dbReference type="GO" id="GO:0032259">
    <property type="term" value="P:methylation"/>
    <property type="evidence" value="ECO:0007669"/>
    <property type="project" value="UniProtKB-KW"/>
</dbReference>
<dbReference type="InterPro" id="IPR001497">
    <property type="entry name" value="MethylDNA_cys_MeTrfase_AS"/>
</dbReference>
<dbReference type="InterPro" id="IPR036631">
    <property type="entry name" value="MGMT_N_sf"/>
</dbReference>
<evidence type="ECO:0000256" key="5">
    <source>
        <dbReference type="ARBA" id="ARBA00022763"/>
    </source>
</evidence>
<feature type="domain" description="Methylguanine DNA methyltransferase ribonuclease-like" evidence="10">
    <location>
        <begin position="4"/>
        <end position="61"/>
    </location>
</feature>
<evidence type="ECO:0000256" key="1">
    <source>
        <dbReference type="ARBA" id="ARBA00001286"/>
    </source>
</evidence>
<evidence type="ECO:0000256" key="6">
    <source>
        <dbReference type="ARBA" id="ARBA00023204"/>
    </source>
</evidence>
<dbReference type="SUPFAM" id="SSF46767">
    <property type="entry name" value="Methylated DNA-protein cysteine methyltransferase, C-terminal domain"/>
    <property type="match status" value="1"/>
</dbReference>
<dbReference type="EC" id="2.1.1.63" evidence="8"/>
<feature type="domain" description="Methylated-DNA-[protein]-cysteine S-methyltransferase DNA binding" evidence="9">
    <location>
        <begin position="67"/>
        <end position="147"/>
    </location>
</feature>
<gene>
    <name evidence="11" type="ORF">GCM10016455_21870</name>
</gene>
<keyword evidence="4 8" id="KW-0808">Transferase</keyword>
<dbReference type="PROSITE" id="PS00374">
    <property type="entry name" value="MGMT"/>
    <property type="match status" value="1"/>
</dbReference>
<dbReference type="Pfam" id="PF02870">
    <property type="entry name" value="Methyltransf_1N"/>
    <property type="match status" value="1"/>
</dbReference>
<dbReference type="HAMAP" id="MF_00772">
    <property type="entry name" value="OGT"/>
    <property type="match status" value="1"/>
</dbReference>
<name>A0ABQ3J6Q2_9RHOB</name>
<dbReference type="NCBIfam" id="TIGR00589">
    <property type="entry name" value="ogt"/>
    <property type="match status" value="1"/>
</dbReference>
<dbReference type="InterPro" id="IPR036217">
    <property type="entry name" value="MethylDNA_cys_MeTrfase_DNAb"/>
</dbReference>
<keyword evidence="2 8" id="KW-0963">Cytoplasm</keyword>
<evidence type="ECO:0000256" key="3">
    <source>
        <dbReference type="ARBA" id="ARBA00022603"/>
    </source>
</evidence>
<comment type="miscellaneous">
    <text evidence="8">This enzyme catalyzes only one turnover and therefore is not strictly catalytic. According to one definition, an enzyme is a biocatalyst that acts repeatedly and over many reaction cycles.</text>
</comment>
<evidence type="ECO:0000259" key="9">
    <source>
        <dbReference type="Pfam" id="PF01035"/>
    </source>
</evidence>
<dbReference type="PANTHER" id="PTHR10815">
    <property type="entry name" value="METHYLATED-DNA--PROTEIN-CYSTEINE METHYLTRANSFERASE"/>
    <property type="match status" value="1"/>
</dbReference>
<dbReference type="GO" id="GO:0008168">
    <property type="term" value="F:methyltransferase activity"/>
    <property type="evidence" value="ECO:0007669"/>
    <property type="project" value="UniProtKB-KW"/>
</dbReference>
<dbReference type="InterPro" id="IPR008332">
    <property type="entry name" value="MethylG_MeTrfase_N"/>
</dbReference>
<protein>
    <recommendedName>
        <fullName evidence="8">Methylated-DNA--protein-cysteine methyltransferase</fullName>
        <ecNumber evidence="8">2.1.1.63</ecNumber>
    </recommendedName>
    <alternativeName>
        <fullName evidence="8">6-O-methylguanine-DNA methyltransferase</fullName>
        <shortName evidence="8">MGMT</shortName>
    </alternativeName>
    <alternativeName>
        <fullName evidence="8">O-6-methylguanine-DNA-alkyltransferase</fullName>
    </alternativeName>
</protein>